<reference evidence="2 3" key="1">
    <citation type="journal article" date="2013" name="BMC Genomics">
        <title>Reconstruction of the lipid metabolism for the microalga Monoraphidium neglectum from its genome sequence reveals characteristics suitable for biofuel production.</title>
        <authorList>
            <person name="Bogen C."/>
            <person name="Al-Dilaimi A."/>
            <person name="Albersmeier A."/>
            <person name="Wichmann J."/>
            <person name="Grundmann M."/>
            <person name="Rupp O."/>
            <person name="Lauersen K.J."/>
            <person name="Blifernez-Klassen O."/>
            <person name="Kalinowski J."/>
            <person name="Goesmann A."/>
            <person name="Mussgnug J.H."/>
            <person name="Kruse O."/>
        </authorList>
    </citation>
    <scope>NUCLEOTIDE SEQUENCE [LARGE SCALE GENOMIC DNA]</scope>
    <source>
        <strain evidence="2 3">SAG 48.87</strain>
    </source>
</reference>
<dbReference type="RefSeq" id="XP_013902425.1">
    <property type="nucleotide sequence ID" value="XM_014046971.1"/>
</dbReference>
<name>A0A0D2NDL4_9CHLO</name>
<dbReference type="GeneID" id="25737432"/>
<feature type="chain" id="PRO_5002247978" evidence="1">
    <location>
        <begin position="17"/>
        <end position="179"/>
    </location>
</feature>
<proteinExistence type="predicted"/>
<protein>
    <submittedName>
        <fullName evidence="2">Uncharacterized protein</fullName>
    </submittedName>
</protein>
<keyword evidence="3" id="KW-1185">Reference proteome</keyword>
<dbReference type="AlphaFoldDB" id="A0A0D2NDL4"/>
<evidence type="ECO:0000313" key="3">
    <source>
        <dbReference type="Proteomes" id="UP000054498"/>
    </source>
</evidence>
<organism evidence="2 3">
    <name type="scientific">Monoraphidium neglectum</name>
    <dbReference type="NCBI Taxonomy" id="145388"/>
    <lineage>
        <taxon>Eukaryota</taxon>
        <taxon>Viridiplantae</taxon>
        <taxon>Chlorophyta</taxon>
        <taxon>core chlorophytes</taxon>
        <taxon>Chlorophyceae</taxon>
        <taxon>CS clade</taxon>
        <taxon>Sphaeropleales</taxon>
        <taxon>Selenastraceae</taxon>
        <taxon>Monoraphidium</taxon>
    </lineage>
</organism>
<dbReference type="KEGG" id="mng:MNEG_4555"/>
<dbReference type="EMBL" id="KK100857">
    <property type="protein sequence ID" value="KIZ03406.1"/>
    <property type="molecule type" value="Genomic_DNA"/>
</dbReference>
<evidence type="ECO:0000256" key="1">
    <source>
        <dbReference type="SAM" id="SignalP"/>
    </source>
</evidence>
<accession>A0A0D2NDL4</accession>
<dbReference type="Proteomes" id="UP000054498">
    <property type="component" value="Unassembled WGS sequence"/>
</dbReference>
<gene>
    <name evidence="2" type="ORF">MNEG_4555</name>
</gene>
<sequence length="179" mass="18373">MLVTALALILAPAVLGASLKAGGLTTSDRRALGEQAANAPPVLQMGDMTVIGGRVPTINVGGRSSVYGNLNSRHSGGITVSGGALGPFQNEGGNVYIDQWHRRRMAEQAAAAADASILAVGGRTGGFAADNTPVTNNNGMIYFGNQGIKYRGGTTTAIDNYGNPVVNQGGYGDIWGRRL</sequence>
<evidence type="ECO:0000313" key="2">
    <source>
        <dbReference type="EMBL" id="KIZ03406.1"/>
    </source>
</evidence>
<keyword evidence="1" id="KW-0732">Signal</keyword>
<feature type="signal peptide" evidence="1">
    <location>
        <begin position="1"/>
        <end position="16"/>
    </location>
</feature>